<dbReference type="InterPro" id="IPR012902">
    <property type="entry name" value="N_methyl_site"/>
</dbReference>
<dbReference type="OrthoDB" id="5730913at2"/>
<evidence type="ECO:0000256" key="2">
    <source>
        <dbReference type="ARBA" id="ARBA00022481"/>
    </source>
</evidence>
<keyword evidence="3 6" id="KW-0812">Transmembrane</keyword>
<dbReference type="GO" id="GO:0015627">
    <property type="term" value="C:type II protein secretion system complex"/>
    <property type="evidence" value="ECO:0007669"/>
    <property type="project" value="InterPro"/>
</dbReference>
<accession>A0A395JHD4</accession>
<feature type="transmembrane region" description="Helical" evidence="6">
    <location>
        <begin position="20"/>
        <end position="39"/>
    </location>
</feature>
<evidence type="ECO:0000313" key="7">
    <source>
        <dbReference type="EMBL" id="RBP49245.1"/>
    </source>
</evidence>
<evidence type="ECO:0000256" key="6">
    <source>
        <dbReference type="SAM" id="Phobius"/>
    </source>
</evidence>
<evidence type="ECO:0000256" key="3">
    <source>
        <dbReference type="ARBA" id="ARBA00022692"/>
    </source>
</evidence>
<evidence type="ECO:0000256" key="1">
    <source>
        <dbReference type="ARBA" id="ARBA00004167"/>
    </source>
</evidence>
<keyword evidence="5 6" id="KW-0472">Membrane</keyword>
<gene>
    <name evidence="7" type="ORF">DFR28_104173</name>
</gene>
<dbReference type="AlphaFoldDB" id="A0A395JHD4"/>
<dbReference type="InParanoid" id="A0A395JHD4"/>
<keyword evidence="8" id="KW-1185">Reference proteome</keyword>
<comment type="subcellular location">
    <subcellularLocation>
        <location evidence="1">Membrane</location>
        <topology evidence="1">Single-pass membrane protein</topology>
    </subcellularLocation>
</comment>
<dbReference type="NCBIfam" id="TIGR02532">
    <property type="entry name" value="IV_pilin_GFxxxE"/>
    <property type="match status" value="1"/>
</dbReference>
<dbReference type="SUPFAM" id="SSF54523">
    <property type="entry name" value="Pili subunits"/>
    <property type="match status" value="1"/>
</dbReference>
<keyword evidence="4 6" id="KW-1133">Transmembrane helix</keyword>
<proteinExistence type="predicted"/>
<dbReference type="EMBL" id="QNRT01000004">
    <property type="protein sequence ID" value="RBP49245.1"/>
    <property type="molecule type" value="Genomic_DNA"/>
</dbReference>
<name>A0A395JHD4_9GAMM</name>
<dbReference type="PROSITE" id="PS00409">
    <property type="entry name" value="PROKAR_NTER_METHYL"/>
    <property type="match status" value="1"/>
</dbReference>
<keyword evidence="2" id="KW-0488">Methylation</keyword>
<dbReference type="GO" id="GO:0016020">
    <property type="term" value="C:membrane"/>
    <property type="evidence" value="ECO:0007669"/>
    <property type="project" value="UniProtKB-SubCell"/>
</dbReference>
<evidence type="ECO:0000256" key="4">
    <source>
        <dbReference type="ARBA" id="ARBA00022989"/>
    </source>
</evidence>
<protein>
    <submittedName>
        <fullName evidence="7">Type II secretion system protein H (GspH)</fullName>
    </submittedName>
</protein>
<dbReference type="Pfam" id="PF07963">
    <property type="entry name" value="N_methyl"/>
    <property type="match status" value="1"/>
</dbReference>
<evidence type="ECO:0000256" key="5">
    <source>
        <dbReference type="ARBA" id="ARBA00023136"/>
    </source>
</evidence>
<dbReference type="Gene3D" id="3.55.40.10">
    <property type="entry name" value="minor pseudopilin epsh domain"/>
    <property type="match status" value="1"/>
</dbReference>
<evidence type="ECO:0000313" key="8">
    <source>
        <dbReference type="Proteomes" id="UP000253083"/>
    </source>
</evidence>
<dbReference type="InterPro" id="IPR045584">
    <property type="entry name" value="Pilin-like"/>
</dbReference>
<dbReference type="PRINTS" id="PR00885">
    <property type="entry name" value="BCTERIALGSPH"/>
</dbReference>
<dbReference type="InterPro" id="IPR002416">
    <property type="entry name" value="T2SS_protein-GspH"/>
</dbReference>
<reference evidence="7 8" key="1">
    <citation type="submission" date="2018-06" db="EMBL/GenBank/DDBJ databases">
        <title>Genomic Encyclopedia of Type Strains, Phase IV (KMG-IV): sequencing the most valuable type-strain genomes for metagenomic binning, comparative biology and taxonomic classification.</title>
        <authorList>
            <person name="Goeker M."/>
        </authorList>
    </citation>
    <scope>NUCLEOTIDE SEQUENCE [LARGE SCALE GENOMIC DNA]</scope>
    <source>
        <strain evidence="7 8">DSM 24032</strain>
    </source>
</reference>
<organism evidence="7 8">
    <name type="scientific">Arenicella xantha</name>
    <dbReference type="NCBI Taxonomy" id="644221"/>
    <lineage>
        <taxon>Bacteria</taxon>
        <taxon>Pseudomonadati</taxon>
        <taxon>Pseudomonadota</taxon>
        <taxon>Gammaproteobacteria</taxon>
        <taxon>Arenicellales</taxon>
        <taxon>Arenicellaceae</taxon>
        <taxon>Arenicella</taxon>
    </lineage>
</organism>
<dbReference type="Proteomes" id="UP000253083">
    <property type="component" value="Unassembled WGS sequence"/>
</dbReference>
<sequence>MSLQLPNSKQRQQGFTLIEIMVVVIVIAVISVAVVGRIGGNNDRGARLEANRFMAVVNEVRDEAVISGDNYALLVDAKAKTYSFESLRGANQGSVADSLFKLRTMRDDVKLEWDVLESLADEPELAPKVYVSSLGEITPFELRIRGDNHDYVVQIDDEGMLKVEEKATVGY</sequence>
<comment type="caution">
    <text evidence="7">The sequence shown here is derived from an EMBL/GenBank/DDBJ whole genome shotgun (WGS) entry which is preliminary data.</text>
</comment>
<dbReference type="GO" id="GO:0015628">
    <property type="term" value="P:protein secretion by the type II secretion system"/>
    <property type="evidence" value="ECO:0007669"/>
    <property type="project" value="InterPro"/>
</dbReference>